<organism evidence="1 2">
    <name type="scientific">Actinoplanes subglobosus</name>
    <dbReference type="NCBI Taxonomy" id="1547892"/>
    <lineage>
        <taxon>Bacteria</taxon>
        <taxon>Bacillati</taxon>
        <taxon>Actinomycetota</taxon>
        <taxon>Actinomycetes</taxon>
        <taxon>Micromonosporales</taxon>
        <taxon>Micromonosporaceae</taxon>
        <taxon>Actinoplanes</taxon>
    </lineage>
</organism>
<keyword evidence="2" id="KW-1185">Reference proteome</keyword>
<comment type="caution">
    <text evidence="1">The sequence shown here is derived from an EMBL/GenBank/DDBJ whole genome shotgun (WGS) entry which is preliminary data.</text>
</comment>
<proteinExistence type="predicted"/>
<reference evidence="2" key="1">
    <citation type="journal article" date="2019" name="Int. J. Syst. Evol. Microbiol.">
        <title>The Global Catalogue of Microorganisms (GCM) 10K type strain sequencing project: providing services to taxonomists for standard genome sequencing and annotation.</title>
        <authorList>
            <consortium name="The Broad Institute Genomics Platform"/>
            <consortium name="The Broad Institute Genome Sequencing Center for Infectious Disease"/>
            <person name="Wu L."/>
            <person name="Ma J."/>
        </authorList>
    </citation>
    <scope>NUCLEOTIDE SEQUENCE [LARGE SCALE GENOMIC DNA]</scope>
    <source>
        <strain evidence="2">TBRC 5832</strain>
    </source>
</reference>
<dbReference type="EMBL" id="JBHSBL010000015">
    <property type="protein sequence ID" value="MFC4066296.1"/>
    <property type="molecule type" value="Genomic_DNA"/>
</dbReference>
<sequence length="155" mass="16529">MAAPDERHSPAGDTEVSLVSKPRELLELRKVTEELFQLLKAHFHPADRFTFALATVDDPEVVAEITDPVAVAAFTMRKVQALHRVAGDGVRTSADVVIGLAAELNRSLVELAAHVEDVAASNRIVALNKKVILAGLATSRIPPGEGQAGKVIPLD</sequence>
<evidence type="ECO:0000313" key="2">
    <source>
        <dbReference type="Proteomes" id="UP001595867"/>
    </source>
</evidence>
<accession>A0ABV8ISS4</accession>
<protein>
    <submittedName>
        <fullName evidence="1">Uncharacterized protein</fullName>
    </submittedName>
</protein>
<name>A0ABV8ISS4_9ACTN</name>
<gene>
    <name evidence="1" type="ORF">ACFO0C_15285</name>
</gene>
<dbReference type="Proteomes" id="UP001595867">
    <property type="component" value="Unassembled WGS sequence"/>
</dbReference>
<dbReference type="RefSeq" id="WP_378067265.1">
    <property type="nucleotide sequence ID" value="NZ_JBHSBL010000015.1"/>
</dbReference>
<evidence type="ECO:0000313" key="1">
    <source>
        <dbReference type="EMBL" id="MFC4066296.1"/>
    </source>
</evidence>